<dbReference type="EMBL" id="JAAAXJ010000047">
    <property type="protein sequence ID" value="NBJ27377.1"/>
    <property type="molecule type" value="Genomic_DNA"/>
</dbReference>
<name>A0ABW9Z5K7_9HYPH</name>
<comment type="caution">
    <text evidence="1">The sequence shown here is derived from an EMBL/GenBank/DDBJ whole genome shotgun (WGS) entry which is preliminary data.</text>
</comment>
<organism evidence="1 2">
    <name type="scientific">Microvirga arsenatis</name>
    <dbReference type="NCBI Taxonomy" id="2692265"/>
    <lineage>
        <taxon>Bacteria</taxon>
        <taxon>Pseudomonadati</taxon>
        <taxon>Pseudomonadota</taxon>
        <taxon>Alphaproteobacteria</taxon>
        <taxon>Hyphomicrobiales</taxon>
        <taxon>Methylobacteriaceae</taxon>
        <taxon>Microvirga</taxon>
    </lineage>
</organism>
<evidence type="ECO:0000313" key="1">
    <source>
        <dbReference type="EMBL" id="NBJ27377.1"/>
    </source>
</evidence>
<evidence type="ECO:0008006" key="3">
    <source>
        <dbReference type="Google" id="ProtNLM"/>
    </source>
</evidence>
<keyword evidence="2" id="KW-1185">Reference proteome</keyword>
<gene>
    <name evidence="1" type="ORF">GR303_24040</name>
</gene>
<protein>
    <recommendedName>
        <fullName evidence="3">ATP-dependent DNA ligase family profile domain-containing protein</fullName>
    </recommendedName>
</protein>
<reference evidence="1 2" key="1">
    <citation type="submission" date="2020-01" db="EMBL/GenBank/DDBJ databases">
        <title>Microvirga sp. nov., an arsenate reduction bacterium isolated from Tibet hotspring sediments.</title>
        <authorList>
            <person name="Yuan C.-G."/>
        </authorList>
    </citation>
    <scope>NUCLEOTIDE SEQUENCE [LARGE SCALE GENOMIC DNA]</scope>
    <source>
        <strain evidence="1 2">SYSU G3D203</strain>
    </source>
</reference>
<sequence length="89" mass="9902">MDHLGASSIKGIRTLVRKKSKPVESGYALFDVLYEDGSRSSNRRVPRSVLDGLDGDEPARRVIEEQDNAIAERAGRPRIPIEKISRSLV</sequence>
<accession>A0ABW9Z5K7</accession>
<evidence type="ECO:0000313" key="2">
    <source>
        <dbReference type="Proteomes" id="UP000818323"/>
    </source>
</evidence>
<proteinExistence type="predicted"/>
<dbReference type="Proteomes" id="UP000818323">
    <property type="component" value="Unassembled WGS sequence"/>
</dbReference>